<gene>
    <name evidence="1" type="ORF">OEA41_004609</name>
</gene>
<dbReference type="Gene3D" id="3.40.630.30">
    <property type="match status" value="1"/>
</dbReference>
<evidence type="ECO:0008006" key="3">
    <source>
        <dbReference type="Google" id="ProtNLM"/>
    </source>
</evidence>
<dbReference type="SUPFAM" id="SSF55729">
    <property type="entry name" value="Acyl-CoA N-acyltransferases (Nat)"/>
    <property type="match status" value="1"/>
</dbReference>
<dbReference type="PANTHER" id="PTHR42791:SF1">
    <property type="entry name" value="N-ACETYLTRANSFERASE DOMAIN-CONTAINING PROTEIN"/>
    <property type="match status" value="1"/>
</dbReference>
<sequence>MPLELRPLAKDDAHEAARLVFASYEDNPFRKIVFPNGMSQSTIHKIIESRSSAVDDPDKYPLKIVDTETGEMAACAVWEYTKPMSEGDWNHEMEKALTAYPEARQDILSEFMLKEQDSKRRIMGNNRWWDKLEEMKVPGFIVATDQGYGLYIKHGFREVERWEVDMGRWPQWGGNGMYMNVFLTRHPAPPQLGGTEQYAPAQ</sequence>
<dbReference type="AlphaFoldDB" id="A0AAE0DIE6"/>
<evidence type="ECO:0000313" key="2">
    <source>
        <dbReference type="Proteomes" id="UP001276659"/>
    </source>
</evidence>
<dbReference type="InterPro" id="IPR016181">
    <property type="entry name" value="Acyl_CoA_acyltransferase"/>
</dbReference>
<dbReference type="Proteomes" id="UP001276659">
    <property type="component" value="Unassembled WGS sequence"/>
</dbReference>
<reference evidence="1" key="1">
    <citation type="submission" date="2022-11" db="EMBL/GenBank/DDBJ databases">
        <title>Chromosomal genome sequence assembly and mating type (MAT) locus characterization of the leprose asexual lichenized fungus Lepraria neglecta (Nyl.) Erichsen.</title>
        <authorList>
            <person name="Allen J.L."/>
            <person name="Pfeffer B."/>
        </authorList>
    </citation>
    <scope>NUCLEOTIDE SEQUENCE</scope>
    <source>
        <strain evidence="1">Allen 5258</strain>
    </source>
</reference>
<dbReference type="PANTHER" id="PTHR42791">
    <property type="entry name" value="GNAT FAMILY ACETYLTRANSFERASE"/>
    <property type="match status" value="1"/>
</dbReference>
<proteinExistence type="predicted"/>
<comment type="caution">
    <text evidence="1">The sequence shown here is derived from an EMBL/GenBank/DDBJ whole genome shotgun (WGS) entry which is preliminary data.</text>
</comment>
<organism evidence="1 2">
    <name type="scientific">Lepraria neglecta</name>
    <dbReference type="NCBI Taxonomy" id="209136"/>
    <lineage>
        <taxon>Eukaryota</taxon>
        <taxon>Fungi</taxon>
        <taxon>Dikarya</taxon>
        <taxon>Ascomycota</taxon>
        <taxon>Pezizomycotina</taxon>
        <taxon>Lecanoromycetes</taxon>
        <taxon>OSLEUM clade</taxon>
        <taxon>Lecanoromycetidae</taxon>
        <taxon>Lecanorales</taxon>
        <taxon>Lecanorineae</taxon>
        <taxon>Stereocaulaceae</taxon>
        <taxon>Lepraria</taxon>
    </lineage>
</organism>
<dbReference type="EMBL" id="JASNWA010000010">
    <property type="protein sequence ID" value="KAK3168163.1"/>
    <property type="molecule type" value="Genomic_DNA"/>
</dbReference>
<keyword evidence="2" id="KW-1185">Reference proteome</keyword>
<accession>A0AAE0DIE6</accession>
<protein>
    <recommendedName>
        <fullName evidence="3">N-acetyltransferase domain-containing protein</fullName>
    </recommendedName>
</protein>
<dbReference type="InterPro" id="IPR052523">
    <property type="entry name" value="Trichothecene_AcTrans"/>
</dbReference>
<evidence type="ECO:0000313" key="1">
    <source>
        <dbReference type="EMBL" id="KAK3168163.1"/>
    </source>
</evidence>
<name>A0AAE0DIE6_9LECA</name>